<dbReference type="Proteomes" id="UP000605427">
    <property type="component" value="Unassembled WGS sequence"/>
</dbReference>
<protein>
    <submittedName>
        <fullName evidence="1">Uncharacterized protein</fullName>
    </submittedName>
</protein>
<reference evidence="2" key="1">
    <citation type="journal article" date="2019" name="Int. J. Syst. Evol. Microbiol.">
        <title>The Global Catalogue of Microorganisms (GCM) 10K type strain sequencing project: providing services to taxonomists for standard genome sequencing and annotation.</title>
        <authorList>
            <consortium name="The Broad Institute Genomics Platform"/>
            <consortium name="The Broad Institute Genome Sequencing Center for Infectious Disease"/>
            <person name="Wu L."/>
            <person name="Ma J."/>
        </authorList>
    </citation>
    <scope>NUCLEOTIDE SEQUENCE [LARGE SCALE GENOMIC DNA]</scope>
    <source>
        <strain evidence="2">CCM 8702</strain>
    </source>
</reference>
<evidence type="ECO:0000313" key="1">
    <source>
        <dbReference type="EMBL" id="GGH68118.1"/>
    </source>
</evidence>
<accession>A0ABQ1ZL94</accession>
<organism evidence="1 2">
    <name type="scientific">Saccharibacillus endophyticus</name>
    <dbReference type="NCBI Taxonomy" id="2060666"/>
    <lineage>
        <taxon>Bacteria</taxon>
        <taxon>Bacillati</taxon>
        <taxon>Bacillota</taxon>
        <taxon>Bacilli</taxon>
        <taxon>Bacillales</taxon>
        <taxon>Paenibacillaceae</taxon>
        <taxon>Saccharibacillus</taxon>
    </lineage>
</organism>
<sequence>MGCITAIREDLLTWDQVEERLFSPNTLTKIEELNLHSTLIEITNQGIMELNLLQRLNAIEYEKSMDEIENLLKTFIKEQK</sequence>
<comment type="caution">
    <text evidence="1">The sequence shown here is derived from an EMBL/GenBank/DDBJ whole genome shotgun (WGS) entry which is preliminary data.</text>
</comment>
<name>A0ABQ1ZL94_9BACL</name>
<keyword evidence="2" id="KW-1185">Reference proteome</keyword>
<gene>
    <name evidence="1" type="ORF">GCM10007362_01810</name>
</gene>
<evidence type="ECO:0000313" key="2">
    <source>
        <dbReference type="Proteomes" id="UP000605427"/>
    </source>
</evidence>
<dbReference type="Pfam" id="PF13108">
    <property type="entry name" value="DUF3969"/>
    <property type="match status" value="1"/>
</dbReference>
<dbReference type="InterPro" id="IPR025083">
    <property type="entry name" value="DUF3969"/>
</dbReference>
<proteinExistence type="predicted"/>
<dbReference type="EMBL" id="BMDD01000001">
    <property type="protein sequence ID" value="GGH68118.1"/>
    <property type="molecule type" value="Genomic_DNA"/>
</dbReference>